<reference evidence="1" key="1">
    <citation type="submission" date="2023-07" db="EMBL/GenBank/DDBJ databases">
        <title>draft genome sequence of fig (Ficus carica).</title>
        <authorList>
            <person name="Takahashi T."/>
            <person name="Nishimura K."/>
        </authorList>
    </citation>
    <scope>NUCLEOTIDE SEQUENCE</scope>
</reference>
<keyword evidence="2" id="KW-1185">Reference proteome</keyword>
<dbReference type="EMBL" id="BTGU01000008">
    <property type="protein sequence ID" value="GMN38630.1"/>
    <property type="molecule type" value="Genomic_DNA"/>
</dbReference>
<evidence type="ECO:0000313" key="2">
    <source>
        <dbReference type="Proteomes" id="UP001187192"/>
    </source>
</evidence>
<proteinExistence type="predicted"/>
<evidence type="ECO:0000313" key="1">
    <source>
        <dbReference type="EMBL" id="GMN38630.1"/>
    </source>
</evidence>
<protein>
    <submittedName>
        <fullName evidence="1">Uncharacterized protein</fullName>
    </submittedName>
</protein>
<organism evidence="1 2">
    <name type="scientific">Ficus carica</name>
    <name type="common">Common fig</name>
    <dbReference type="NCBI Taxonomy" id="3494"/>
    <lineage>
        <taxon>Eukaryota</taxon>
        <taxon>Viridiplantae</taxon>
        <taxon>Streptophyta</taxon>
        <taxon>Embryophyta</taxon>
        <taxon>Tracheophyta</taxon>
        <taxon>Spermatophyta</taxon>
        <taxon>Magnoliopsida</taxon>
        <taxon>eudicotyledons</taxon>
        <taxon>Gunneridae</taxon>
        <taxon>Pentapetalae</taxon>
        <taxon>rosids</taxon>
        <taxon>fabids</taxon>
        <taxon>Rosales</taxon>
        <taxon>Moraceae</taxon>
        <taxon>Ficeae</taxon>
        <taxon>Ficus</taxon>
    </lineage>
</organism>
<dbReference type="AlphaFoldDB" id="A0AA87ZSC6"/>
<comment type="caution">
    <text evidence="1">The sequence shown here is derived from an EMBL/GenBank/DDBJ whole genome shotgun (WGS) entry which is preliminary data.</text>
</comment>
<name>A0AA87ZSC6_FICCA</name>
<sequence>MGWGNCECWNKFMEGRQKLGNGVLRRCVEPNLARKKKKWVQRQPKAPRCYEGCYGAPQHQVREPQCPAGFIEAPQCRKGASPRYDLCDRRFGHRNAESRAKFVRDPTLGFLKAFSSIPINRKARVNLYN</sequence>
<gene>
    <name evidence="1" type="ORF">TIFTF001_007851</name>
</gene>
<dbReference type="Proteomes" id="UP001187192">
    <property type="component" value="Unassembled WGS sequence"/>
</dbReference>
<accession>A0AA87ZSC6</accession>